<organism evidence="9 10">
    <name type="scientific">Theobroma cacao</name>
    <name type="common">Cacao</name>
    <name type="synonym">Cocoa</name>
    <dbReference type="NCBI Taxonomy" id="3641"/>
    <lineage>
        <taxon>Eukaryota</taxon>
        <taxon>Viridiplantae</taxon>
        <taxon>Streptophyta</taxon>
        <taxon>Embryophyta</taxon>
        <taxon>Tracheophyta</taxon>
        <taxon>Spermatophyta</taxon>
        <taxon>Magnoliopsida</taxon>
        <taxon>eudicotyledons</taxon>
        <taxon>Gunneridae</taxon>
        <taxon>Pentapetalae</taxon>
        <taxon>rosids</taxon>
        <taxon>malvids</taxon>
        <taxon>Malvales</taxon>
        <taxon>Malvaceae</taxon>
        <taxon>Byttnerioideae</taxon>
        <taxon>Theobroma</taxon>
    </lineage>
</organism>
<dbReference type="GO" id="GO:0016788">
    <property type="term" value="F:hydrolase activity, acting on ester bonds"/>
    <property type="evidence" value="ECO:0007669"/>
    <property type="project" value="InterPro"/>
</dbReference>
<dbReference type="OMA" id="HYFFDAY"/>
<keyword evidence="3" id="KW-0964">Secreted</keyword>
<sequence>MRRSSGSHVFLLIFFRFLPLMHGVPLAPALYVFGDSLLDSGNNNLLPTLAKADFPPYGRDFAKGSTGRFTNGRTVADFIAEFLGLPYSPPFLSIRNSALTGLNYASGSCGILPETGSSLGKCLNLGEQISLFQLTIASDLKKHFDSSSKLSEYLSKSIFLFSVGSNDYLNIYSGNSIFNSSKRNTPQQIATLLWDKLSAHFETLYNLGARKIVMFEIGPIGCTPAVAKTHQKTGPCLDEANQLVSYFNNMLPAMLGNLTFTLRGSTFVLARCNWLGNDAVMNPSKYGLEDTSNACCVTWQNGTSACIPWVAPCLNSNKNYFWDGYHPTEVVYSDIASRCIKDNTVCVPLNLQQLVQM</sequence>
<dbReference type="OrthoDB" id="1600564at2759"/>
<dbReference type="SUPFAM" id="SSF52266">
    <property type="entry name" value="SGNH hydrolase"/>
    <property type="match status" value="1"/>
</dbReference>
<evidence type="ECO:0000256" key="4">
    <source>
        <dbReference type="ARBA" id="ARBA00022729"/>
    </source>
</evidence>
<evidence type="ECO:0000256" key="1">
    <source>
        <dbReference type="ARBA" id="ARBA00004613"/>
    </source>
</evidence>
<feature type="chain" id="PRO_5001597165" evidence="8">
    <location>
        <begin position="24"/>
        <end position="357"/>
    </location>
</feature>
<evidence type="ECO:0000256" key="7">
    <source>
        <dbReference type="ARBA" id="ARBA00023098"/>
    </source>
</evidence>
<dbReference type="EMBL" id="CM001882">
    <property type="protein sequence ID" value="EOY03834.1"/>
    <property type="molecule type" value="Genomic_DNA"/>
</dbReference>
<evidence type="ECO:0000256" key="6">
    <source>
        <dbReference type="ARBA" id="ARBA00022963"/>
    </source>
</evidence>
<evidence type="ECO:0000313" key="10">
    <source>
        <dbReference type="Proteomes" id="UP000026915"/>
    </source>
</evidence>
<dbReference type="Gene3D" id="3.40.50.1110">
    <property type="entry name" value="SGNH hydrolase"/>
    <property type="match status" value="1"/>
</dbReference>
<reference evidence="9 10" key="1">
    <citation type="journal article" date="2013" name="Genome Biol.">
        <title>The genome sequence of the most widely cultivated cacao type and its use to identify candidate genes regulating pod color.</title>
        <authorList>
            <person name="Motamayor J.C."/>
            <person name="Mockaitis K."/>
            <person name="Schmutz J."/>
            <person name="Haiminen N."/>
            <person name="Iii D.L."/>
            <person name="Cornejo O."/>
            <person name="Findley S.D."/>
            <person name="Zheng P."/>
            <person name="Utro F."/>
            <person name="Royaert S."/>
            <person name="Saski C."/>
            <person name="Jenkins J."/>
            <person name="Podicheti R."/>
            <person name="Zhao M."/>
            <person name="Scheffler B.E."/>
            <person name="Stack J.C."/>
            <person name="Feltus F.A."/>
            <person name="Mustiga G.M."/>
            <person name="Amores F."/>
            <person name="Phillips W."/>
            <person name="Marelli J.P."/>
            <person name="May G.D."/>
            <person name="Shapiro H."/>
            <person name="Ma J."/>
            <person name="Bustamante C.D."/>
            <person name="Schnell R.J."/>
            <person name="Main D."/>
            <person name="Gilbert D."/>
            <person name="Parida L."/>
            <person name="Kuhn D.N."/>
        </authorList>
    </citation>
    <scope>NUCLEOTIDE SEQUENCE [LARGE SCALE GENOMIC DNA]</scope>
    <source>
        <strain evidence="10">cv. Matina 1-6</strain>
    </source>
</reference>
<evidence type="ECO:0000313" key="9">
    <source>
        <dbReference type="EMBL" id="EOY03834.1"/>
    </source>
</evidence>
<dbReference type="InterPro" id="IPR051238">
    <property type="entry name" value="GDSL_esterase/lipase"/>
</dbReference>
<dbReference type="PANTHER" id="PTHR45650">
    <property type="entry name" value="GDSL-LIKE LIPASE/ACYLHYDROLASE-RELATED"/>
    <property type="match status" value="1"/>
</dbReference>
<dbReference type="GO" id="GO:0005576">
    <property type="term" value="C:extracellular region"/>
    <property type="evidence" value="ECO:0007669"/>
    <property type="project" value="UniProtKB-SubCell"/>
</dbReference>
<dbReference type="InterPro" id="IPR036514">
    <property type="entry name" value="SGNH_hydro_sf"/>
</dbReference>
<keyword evidence="4 8" id="KW-0732">Signal</keyword>
<evidence type="ECO:0000256" key="5">
    <source>
        <dbReference type="ARBA" id="ARBA00022801"/>
    </source>
</evidence>
<keyword evidence="7" id="KW-0443">Lipid metabolism</keyword>
<protein>
    <submittedName>
        <fullName evidence="9">GDSL-motif lipase 7, putative</fullName>
    </submittedName>
</protein>
<dbReference type="Pfam" id="PF00657">
    <property type="entry name" value="Lipase_GDSL"/>
    <property type="match status" value="1"/>
</dbReference>
<keyword evidence="5" id="KW-0378">Hydrolase</keyword>
<dbReference type="InParanoid" id="A0A061END8"/>
<dbReference type="InterPro" id="IPR001087">
    <property type="entry name" value="GDSL"/>
</dbReference>
<dbReference type="Gramene" id="EOY03834">
    <property type="protein sequence ID" value="EOY03834"/>
    <property type="gene ID" value="TCM_019024"/>
</dbReference>
<comment type="subcellular location">
    <subcellularLocation>
        <location evidence="1">Secreted</location>
    </subcellularLocation>
</comment>
<gene>
    <name evidence="9" type="ORF">TCM_019024</name>
</gene>
<proteinExistence type="inferred from homology"/>
<feature type="signal peptide" evidence="8">
    <location>
        <begin position="1"/>
        <end position="23"/>
    </location>
</feature>
<dbReference type="Gramene" id="Tc04v2_t008980.1">
    <property type="protein sequence ID" value="Tc04v2_p008980.1"/>
    <property type="gene ID" value="Tc04v2_g008980"/>
</dbReference>
<dbReference type="eggNOG" id="ENOG502QR84">
    <property type="taxonomic scope" value="Eukaryota"/>
</dbReference>
<dbReference type="KEGG" id="tcc:18601784"/>
<dbReference type="CDD" id="cd01837">
    <property type="entry name" value="SGNH_plant_lipase_like"/>
    <property type="match status" value="1"/>
</dbReference>
<keyword evidence="10" id="KW-1185">Reference proteome</keyword>
<evidence type="ECO:0000256" key="3">
    <source>
        <dbReference type="ARBA" id="ARBA00022525"/>
    </source>
</evidence>
<dbReference type="HOGENOM" id="CLU_015101_0_0_1"/>
<dbReference type="InterPro" id="IPR035669">
    <property type="entry name" value="SGNH_plant_lipase-like"/>
</dbReference>
<accession>A0A061END8</accession>
<dbReference type="GO" id="GO:0016042">
    <property type="term" value="P:lipid catabolic process"/>
    <property type="evidence" value="ECO:0007669"/>
    <property type="project" value="UniProtKB-KW"/>
</dbReference>
<name>A0A061END8_THECC</name>
<evidence type="ECO:0000256" key="2">
    <source>
        <dbReference type="ARBA" id="ARBA00008668"/>
    </source>
</evidence>
<dbReference type="Proteomes" id="UP000026915">
    <property type="component" value="Chromosome 4"/>
</dbReference>
<comment type="similarity">
    <text evidence="2">Belongs to the 'GDSL' lipolytic enzyme family.</text>
</comment>
<keyword evidence="6" id="KW-0442">Lipid degradation</keyword>
<evidence type="ECO:0000256" key="8">
    <source>
        <dbReference type="SAM" id="SignalP"/>
    </source>
</evidence>
<dbReference type="PANTHER" id="PTHR45650:SF14">
    <property type="entry name" value="GDSL ESTERASE_LIPASE 7-LIKE"/>
    <property type="match status" value="1"/>
</dbReference>
<dbReference type="AlphaFoldDB" id="A0A061END8"/>